<keyword evidence="1" id="KW-0805">Transcription regulation</keyword>
<dbReference type="PANTHER" id="PTHR30136">
    <property type="entry name" value="HELIX-TURN-HELIX TRANSCRIPTIONAL REGULATOR, ICLR FAMILY"/>
    <property type="match status" value="1"/>
</dbReference>
<sequence length="266" mass="29247">MNTVVKSAERVLDILEVFAMFRAPLALRDIAGQLGIPKSSALMLLRTLEGRGYLVRDGDRYVLDPVWQSDEEGGGCFIGGHTMRLIRIAEPVMRDLVDRLEETVVLGVPTLEGDVRVVANRLSPLTVRYDQSRISVIPAYCTALGQAMLAFQSQEAIDAYIARCPFEPLTDRTITDPQAFRARLAENRQRGWALNQEERFLGAVGLAAPILGQGGTVLGALNIGTVPVRYRRRRTTLVAALQRAVATVAEQLDTRIPQRSGAAVHQ</sequence>
<keyword evidence="2" id="KW-0238">DNA-binding</keyword>
<dbReference type="SMART" id="SM00346">
    <property type="entry name" value="HTH_ICLR"/>
    <property type="match status" value="1"/>
</dbReference>
<dbReference type="InterPro" id="IPR050707">
    <property type="entry name" value="HTH_MetabolicPath_Reg"/>
</dbReference>
<dbReference type="Pfam" id="PF01614">
    <property type="entry name" value="IclR_C"/>
    <property type="match status" value="1"/>
</dbReference>
<evidence type="ECO:0000259" key="5">
    <source>
        <dbReference type="PROSITE" id="PS51078"/>
    </source>
</evidence>
<dbReference type="PANTHER" id="PTHR30136:SF24">
    <property type="entry name" value="HTH-TYPE TRANSCRIPTIONAL REPRESSOR ALLR"/>
    <property type="match status" value="1"/>
</dbReference>
<dbReference type="SUPFAM" id="SSF55781">
    <property type="entry name" value="GAF domain-like"/>
    <property type="match status" value="1"/>
</dbReference>
<feature type="domain" description="IclR-ED" evidence="5">
    <location>
        <begin position="69"/>
        <end position="258"/>
    </location>
</feature>
<dbReference type="GO" id="GO:0003700">
    <property type="term" value="F:DNA-binding transcription factor activity"/>
    <property type="evidence" value="ECO:0007669"/>
    <property type="project" value="TreeGrafter"/>
</dbReference>
<comment type="caution">
    <text evidence="6">The sequence shown here is derived from an EMBL/GenBank/DDBJ whole genome shotgun (WGS) entry which is preliminary data.</text>
</comment>
<name>A0A8G2BJ16_9PROT</name>
<dbReference type="PROSITE" id="PS51077">
    <property type="entry name" value="HTH_ICLR"/>
    <property type="match status" value="1"/>
</dbReference>
<dbReference type="Pfam" id="PF09339">
    <property type="entry name" value="HTH_IclR"/>
    <property type="match status" value="1"/>
</dbReference>
<dbReference type="EMBL" id="FNBW01000005">
    <property type="protein sequence ID" value="SDF63767.1"/>
    <property type="molecule type" value="Genomic_DNA"/>
</dbReference>
<dbReference type="Gene3D" id="1.10.10.10">
    <property type="entry name" value="Winged helix-like DNA-binding domain superfamily/Winged helix DNA-binding domain"/>
    <property type="match status" value="1"/>
</dbReference>
<dbReference type="InterPro" id="IPR036390">
    <property type="entry name" value="WH_DNA-bd_sf"/>
</dbReference>
<dbReference type="OrthoDB" id="9807558at2"/>
<dbReference type="PROSITE" id="PS51078">
    <property type="entry name" value="ICLR_ED"/>
    <property type="match status" value="1"/>
</dbReference>
<evidence type="ECO:0000256" key="2">
    <source>
        <dbReference type="ARBA" id="ARBA00023125"/>
    </source>
</evidence>
<evidence type="ECO:0000256" key="1">
    <source>
        <dbReference type="ARBA" id="ARBA00023015"/>
    </source>
</evidence>
<evidence type="ECO:0000259" key="4">
    <source>
        <dbReference type="PROSITE" id="PS51077"/>
    </source>
</evidence>
<dbReference type="InterPro" id="IPR014757">
    <property type="entry name" value="Tscrpt_reg_IclR_C"/>
</dbReference>
<proteinExistence type="predicted"/>
<gene>
    <name evidence="6" type="ORF">SAMN05660686_01872</name>
</gene>
<keyword evidence="7" id="KW-1185">Reference proteome</keyword>
<feature type="domain" description="HTH iclR-type" evidence="4">
    <location>
        <begin position="5"/>
        <end position="65"/>
    </location>
</feature>
<dbReference type="GO" id="GO:0045892">
    <property type="term" value="P:negative regulation of DNA-templated transcription"/>
    <property type="evidence" value="ECO:0007669"/>
    <property type="project" value="TreeGrafter"/>
</dbReference>
<dbReference type="AlphaFoldDB" id="A0A8G2BJ16"/>
<dbReference type="Proteomes" id="UP000198615">
    <property type="component" value="Unassembled WGS sequence"/>
</dbReference>
<evidence type="ECO:0000256" key="3">
    <source>
        <dbReference type="ARBA" id="ARBA00023163"/>
    </source>
</evidence>
<dbReference type="InterPro" id="IPR029016">
    <property type="entry name" value="GAF-like_dom_sf"/>
</dbReference>
<evidence type="ECO:0000313" key="7">
    <source>
        <dbReference type="Proteomes" id="UP000198615"/>
    </source>
</evidence>
<accession>A0A8G2BJ16</accession>
<dbReference type="Gene3D" id="3.30.450.40">
    <property type="match status" value="1"/>
</dbReference>
<dbReference type="InterPro" id="IPR036388">
    <property type="entry name" value="WH-like_DNA-bd_sf"/>
</dbReference>
<evidence type="ECO:0000313" key="6">
    <source>
        <dbReference type="EMBL" id="SDF63767.1"/>
    </source>
</evidence>
<organism evidence="6 7">
    <name type="scientific">Thalassobaculum litoreum DSM 18839</name>
    <dbReference type="NCBI Taxonomy" id="1123362"/>
    <lineage>
        <taxon>Bacteria</taxon>
        <taxon>Pseudomonadati</taxon>
        <taxon>Pseudomonadota</taxon>
        <taxon>Alphaproteobacteria</taxon>
        <taxon>Rhodospirillales</taxon>
        <taxon>Thalassobaculaceae</taxon>
        <taxon>Thalassobaculum</taxon>
    </lineage>
</organism>
<dbReference type="SUPFAM" id="SSF46785">
    <property type="entry name" value="Winged helix' DNA-binding domain"/>
    <property type="match status" value="1"/>
</dbReference>
<reference evidence="6 7" key="1">
    <citation type="submission" date="2016-10" db="EMBL/GenBank/DDBJ databases">
        <authorList>
            <person name="Varghese N."/>
            <person name="Submissions S."/>
        </authorList>
    </citation>
    <scope>NUCLEOTIDE SEQUENCE [LARGE SCALE GENOMIC DNA]</scope>
    <source>
        <strain evidence="6 7">DSM 18839</strain>
    </source>
</reference>
<dbReference type="InterPro" id="IPR005471">
    <property type="entry name" value="Tscrpt_reg_IclR_N"/>
</dbReference>
<dbReference type="GO" id="GO:0003677">
    <property type="term" value="F:DNA binding"/>
    <property type="evidence" value="ECO:0007669"/>
    <property type="project" value="UniProtKB-KW"/>
</dbReference>
<protein>
    <submittedName>
        <fullName evidence="6">Transcriptional regulator, IclR family</fullName>
    </submittedName>
</protein>
<keyword evidence="3" id="KW-0804">Transcription</keyword>